<sequence>MKKGFDTESIILYSLNKDNFRHYLPDSIRYKISLQSNRGYWPVLHDKLIFYRYIKNLLPTPELIATVFDGNVTYLNTGYGDTNFLDVIINAGGVVLKHLQGAKGKGIFFLLYCNDHFILQGKPIKKSDVKLILKELDCYGIFQYQQQHEFFSKIFSGVANTIRLVTFYDNEENESFIFAAVLRMGNSSSDSIVDNFSQGGLISMIDLSTGELSGWKRKGENGKVLEGTAHPDTGTIIQGKRVPHWSMIKEEFLNMLSKEPIFDYVGWDVMVTAEGFTVIEGNHNPDLNLIQLFQPYLQDRRTMNYFSRLGIFKAF</sequence>
<evidence type="ECO:0000313" key="3">
    <source>
        <dbReference type="Proteomes" id="UP001253848"/>
    </source>
</evidence>
<dbReference type="Pfam" id="PF14397">
    <property type="entry name" value="ATPgrasp_ST"/>
    <property type="match status" value="1"/>
</dbReference>
<reference evidence="2 3" key="1">
    <citation type="submission" date="2023-09" db="EMBL/GenBank/DDBJ databases">
        <authorList>
            <person name="Rey-Velasco X."/>
        </authorList>
    </citation>
    <scope>NUCLEOTIDE SEQUENCE [LARGE SCALE GENOMIC DNA]</scope>
    <source>
        <strain evidence="2 3">F225</strain>
    </source>
</reference>
<gene>
    <name evidence="2" type="ORF">RM541_09330</name>
</gene>
<proteinExistence type="predicted"/>
<dbReference type="InterPro" id="IPR039523">
    <property type="entry name" value="RimK-rel_E_lig_ATP-grasp"/>
</dbReference>
<dbReference type="RefSeq" id="WP_311499893.1">
    <property type="nucleotide sequence ID" value="NZ_JAVRHN010000006.1"/>
</dbReference>
<dbReference type="Proteomes" id="UP001253848">
    <property type="component" value="Unassembled WGS sequence"/>
</dbReference>
<accession>A0ABU3DS83</accession>
<dbReference type="SUPFAM" id="SSF56059">
    <property type="entry name" value="Glutathione synthetase ATP-binding domain-like"/>
    <property type="match status" value="1"/>
</dbReference>
<comment type="caution">
    <text evidence="2">The sequence shown here is derived from an EMBL/GenBank/DDBJ whole genome shotgun (WGS) entry which is preliminary data.</text>
</comment>
<evidence type="ECO:0000259" key="1">
    <source>
        <dbReference type="Pfam" id="PF14397"/>
    </source>
</evidence>
<feature type="domain" description="Alpha-L-glutamate ligase-related protein ATP-grasp" evidence="1">
    <location>
        <begin position="37"/>
        <end position="292"/>
    </location>
</feature>
<evidence type="ECO:0000313" key="2">
    <source>
        <dbReference type="EMBL" id="MDT0686569.1"/>
    </source>
</evidence>
<protein>
    <submittedName>
        <fullName evidence="2">Sugar-transfer associated ATP-grasp domain-containing protein</fullName>
    </submittedName>
</protein>
<dbReference type="EMBL" id="JAVRHN010000006">
    <property type="protein sequence ID" value="MDT0686569.1"/>
    <property type="molecule type" value="Genomic_DNA"/>
</dbReference>
<keyword evidence="3" id="KW-1185">Reference proteome</keyword>
<name>A0ABU3DS83_9FLAO</name>
<organism evidence="2 3">
    <name type="scientific">Autumnicola psychrophila</name>
    <dbReference type="NCBI Taxonomy" id="3075592"/>
    <lineage>
        <taxon>Bacteria</taxon>
        <taxon>Pseudomonadati</taxon>
        <taxon>Bacteroidota</taxon>
        <taxon>Flavobacteriia</taxon>
        <taxon>Flavobacteriales</taxon>
        <taxon>Flavobacteriaceae</taxon>
        <taxon>Autumnicola</taxon>
    </lineage>
</organism>